<name>A0A521AIA9_9BACT</name>
<organism evidence="1 2">
    <name type="scientific">Fodinibius sediminis</name>
    <dbReference type="NCBI Taxonomy" id="1214077"/>
    <lineage>
        <taxon>Bacteria</taxon>
        <taxon>Pseudomonadati</taxon>
        <taxon>Balneolota</taxon>
        <taxon>Balneolia</taxon>
        <taxon>Balneolales</taxon>
        <taxon>Balneolaceae</taxon>
        <taxon>Fodinibius</taxon>
    </lineage>
</organism>
<evidence type="ECO:0000313" key="2">
    <source>
        <dbReference type="Proteomes" id="UP000317593"/>
    </source>
</evidence>
<protein>
    <submittedName>
        <fullName evidence="1">Uncharacterized protein</fullName>
    </submittedName>
</protein>
<dbReference type="EMBL" id="FXTH01000001">
    <property type="protein sequence ID" value="SMO34552.1"/>
    <property type="molecule type" value="Genomic_DNA"/>
</dbReference>
<keyword evidence="2" id="KW-1185">Reference proteome</keyword>
<reference evidence="1 2" key="1">
    <citation type="submission" date="2017-05" db="EMBL/GenBank/DDBJ databases">
        <authorList>
            <person name="Varghese N."/>
            <person name="Submissions S."/>
        </authorList>
    </citation>
    <scope>NUCLEOTIDE SEQUENCE [LARGE SCALE GENOMIC DNA]</scope>
    <source>
        <strain evidence="1 2">DSM 21194</strain>
    </source>
</reference>
<evidence type="ECO:0000313" key="1">
    <source>
        <dbReference type="EMBL" id="SMO34552.1"/>
    </source>
</evidence>
<accession>A0A521AIA9</accession>
<dbReference type="AlphaFoldDB" id="A0A521AIA9"/>
<dbReference type="Proteomes" id="UP000317593">
    <property type="component" value="Unassembled WGS sequence"/>
</dbReference>
<proteinExistence type="predicted"/>
<gene>
    <name evidence="1" type="ORF">SAMN06265218_101138</name>
</gene>
<sequence length="51" mass="6097">MTIKLPVNLWSSFSDGCSHKDYKYRFDHISTRLSNPDQNFFFILTKHAYIL</sequence>